<feature type="repeat" description="NHL" evidence="2">
    <location>
        <begin position="406"/>
        <end position="439"/>
    </location>
</feature>
<evidence type="ECO:0000256" key="1">
    <source>
        <dbReference type="ARBA" id="ARBA00022737"/>
    </source>
</evidence>
<dbReference type="GO" id="GO:0008270">
    <property type="term" value="F:zinc ion binding"/>
    <property type="evidence" value="ECO:0007669"/>
    <property type="project" value="UniProtKB-KW"/>
</dbReference>
<dbReference type="OrthoDB" id="6071540at2759"/>
<dbReference type="AlphaFoldDB" id="A0A8S3PX11"/>
<dbReference type="Proteomes" id="UP000683360">
    <property type="component" value="Unassembled WGS sequence"/>
</dbReference>
<dbReference type="EMBL" id="CAJPWZ010000208">
    <property type="protein sequence ID" value="CAG2188265.1"/>
    <property type="molecule type" value="Genomic_DNA"/>
</dbReference>
<evidence type="ECO:0008006" key="6">
    <source>
        <dbReference type="Google" id="ProtNLM"/>
    </source>
</evidence>
<dbReference type="InterPro" id="IPR011042">
    <property type="entry name" value="6-blade_b-propeller_TolB-like"/>
</dbReference>
<gene>
    <name evidence="4" type="ORF">MEDL_3693</name>
</gene>
<dbReference type="SUPFAM" id="SSF63829">
    <property type="entry name" value="Calcium-dependent phosphotriesterase"/>
    <property type="match status" value="1"/>
</dbReference>
<keyword evidence="3" id="KW-0175">Coiled coil</keyword>
<sequence>MYCPAHLIPCCDKCISARHSKCTGIQKLDIVVEKTKILKFKESVERDINSIILVFDETINNKSKNIKTGEKQNKRIKKSIKKIRKKINRHLDHLEIQLCQKTDHIWIQERSTATHLISEIEDKEKNLKELKEHLQTVTAQTSKLQTFLGVHQIEQQVHQYQQYVDGLENNDITKECNIMMKQNEEMEKILSNIESLESLGEIAVVQSDKTVNREKSVYKKAQVKSHGQSNINNATMNIETEKIEINMKKYITDIICLRDGRCILVEQYGKVNILDSDGKLQKQLPVSGKAWSATEIKQDTIAITYPREQSIKIFNMGDGNITKFITFDKQCWGLSFSNNSLAVGLSTANEIRIIDLEGRTLKSTEVPCESTLDHLVYKNDRVVYSDYNGNAVYCIDGSGKQIWQYTQGLEGPKGLCTDSHGNVIVAECKADRIILISKDGQESKVLISEEDGQEYLRCICVKHDESSGFICDDYGKYLARFKLCYG</sequence>
<dbReference type="GO" id="GO:0000209">
    <property type="term" value="P:protein polyubiquitination"/>
    <property type="evidence" value="ECO:0007669"/>
    <property type="project" value="TreeGrafter"/>
</dbReference>
<comment type="caution">
    <text evidence="4">The sequence shown here is derived from an EMBL/GenBank/DDBJ whole genome shotgun (WGS) entry which is preliminary data.</text>
</comment>
<evidence type="ECO:0000313" key="4">
    <source>
        <dbReference type="EMBL" id="CAG2188265.1"/>
    </source>
</evidence>
<dbReference type="Gene3D" id="2.120.10.30">
    <property type="entry name" value="TolB, C-terminal domain"/>
    <property type="match status" value="1"/>
</dbReference>
<dbReference type="PROSITE" id="PS51125">
    <property type="entry name" value="NHL"/>
    <property type="match status" value="1"/>
</dbReference>
<dbReference type="PANTHER" id="PTHR24104:SF25">
    <property type="entry name" value="PROTEIN LIN-41"/>
    <property type="match status" value="1"/>
</dbReference>
<organism evidence="4 5">
    <name type="scientific">Mytilus edulis</name>
    <name type="common">Blue mussel</name>
    <dbReference type="NCBI Taxonomy" id="6550"/>
    <lineage>
        <taxon>Eukaryota</taxon>
        <taxon>Metazoa</taxon>
        <taxon>Spiralia</taxon>
        <taxon>Lophotrochozoa</taxon>
        <taxon>Mollusca</taxon>
        <taxon>Bivalvia</taxon>
        <taxon>Autobranchia</taxon>
        <taxon>Pteriomorphia</taxon>
        <taxon>Mytilida</taxon>
        <taxon>Mytiloidea</taxon>
        <taxon>Mytilidae</taxon>
        <taxon>Mytilinae</taxon>
        <taxon>Mytilus</taxon>
    </lineage>
</organism>
<keyword evidence="5" id="KW-1185">Reference proteome</keyword>
<dbReference type="GO" id="GO:0043161">
    <property type="term" value="P:proteasome-mediated ubiquitin-dependent protein catabolic process"/>
    <property type="evidence" value="ECO:0007669"/>
    <property type="project" value="TreeGrafter"/>
</dbReference>
<keyword evidence="1" id="KW-0677">Repeat</keyword>
<dbReference type="InterPro" id="IPR050952">
    <property type="entry name" value="TRIM-NHL_E3_ligases"/>
</dbReference>
<proteinExistence type="predicted"/>
<evidence type="ECO:0000256" key="2">
    <source>
        <dbReference type="PROSITE-ProRule" id="PRU00504"/>
    </source>
</evidence>
<dbReference type="GO" id="GO:0061630">
    <property type="term" value="F:ubiquitin protein ligase activity"/>
    <property type="evidence" value="ECO:0007669"/>
    <property type="project" value="TreeGrafter"/>
</dbReference>
<reference evidence="4" key="1">
    <citation type="submission" date="2021-03" db="EMBL/GenBank/DDBJ databases">
        <authorList>
            <person name="Bekaert M."/>
        </authorList>
    </citation>
    <scope>NUCLEOTIDE SEQUENCE</scope>
</reference>
<evidence type="ECO:0000256" key="3">
    <source>
        <dbReference type="SAM" id="Coils"/>
    </source>
</evidence>
<dbReference type="InterPro" id="IPR001258">
    <property type="entry name" value="NHL_repeat"/>
</dbReference>
<evidence type="ECO:0000313" key="5">
    <source>
        <dbReference type="Proteomes" id="UP000683360"/>
    </source>
</evidence>
<name>A0A8S3PX11_MYTED</name>
<feature type="coiled-coil region" evidence="3">
    <location>
        <begin position="113"/>
        <end position="199"/>
    </location>
</feature>
<accession>A0A8S3PX11</accession>
<dbReference type="PANTHER" id="PTHR24104">
    <property type="entry name" value="E3 UBIQUITIN-PROTEIN LIGASE NHLRC1-RELATED"/>
    <property type="match status" value="1"/>
</dbReference>
<protein>
    <recommendedName>
        <fullName evidence="6">TRIM2_3</fullName>
    </recommendedName>
</protein>